<dbReference type="SUPFAM" id="SSF56281">
    <property type="entry name" value="Metallo-hydrolase/oxidoreductase"/>
    <property type="match status" value="1"/>
</dbReference>
<evidence type="ECO:0000313" key="1">
    <source>
        <dbReference type="EMBL" id="MFC2925922.1"/>
    </source>
</evidence>
<protein>
    <recommendedName>
        <fullName evidence="3">Metallo-beta-lactamase domain-containing protein</fullName>
    </recommendedName>
</protein>
<gene>
    <name evidence="1" type="ORF">ACFOOR_07375</name>
</gene>
<reference evidence="2" key="1">
    <citation type="journal article" date="2019" name="Int. J. Syst. Evol. Microbiol.">
        <title>The Global Catalogue of Microorganisms (GCM) 10K type strain sequencing project: providing services to taxonomists for standard genome sequencing and annotation.</title>
        <authorList>
            <consortium name="The Broad Institute Genomics Platform"/>
            <consortium name="The Broad Institute Genome Sequencing Center for Infectious Disease"/>
            <person name="Wu L."/>
            <person name="Ma J."/>
        </authorList>
    </citation>
    <scope>NUCLEOTIDE SEQUENCE [LARGE SCALE GENOMIC DNA]</scope>
    <source>
        <strain evidence="2">KCTC 52487</strain>
    </source>
</reference>
<dbReference type="EMBL" id="JBHRSV010000012">
    <property type="protein sequence ID" value="MFC2925922.1"/>
    <property type="molecule type" value="Genomic_DNA"/>
</dbReference>
<comment type="caution">
    <text evidence="1">The sequence shown here is derived from an EMBL/GenBank/DDBJ whole genome shotgun (WGS) entry which is preliminary data.</text>
</comment>
<dbReference type="Gene3D" id="3.60.15.10">
    <property type="entry name" value="Ribonuclease Z/Hydroxyacylglutathione hydrolase-like"/>
    <property type="match status" value="1"/>
</dbReference>
<dbReference type="RefSeq" id="WP_343164890.1">
    <property type="nucleotide sequence ID" value="NZ_JBHRSV010000012.1"/>
</dbReference>
<keyword evidence="2" id="KW-1185">Reference proteome</keyword>
<proteinExistence type="predicted"/>
<evidence type="ECO:0000313" key="2">
    <source>
        <dbReference type="Proteomes" id="UP001595379"/>
    </source>
</evidence>
<name>A0ABV6ZWV8_9PROT</name>
<dbReference type="InterPro" id="IPR036866">
    <property type="entry name" value="RibonucZ/Hydroxyglut_hydro"/>
</dbReference>
<evidence type="ECO:0008006" key="3">
    <source>
        <dbReference type="Google" id="ProtNLM"/>
    </source>
</evidence>
<organism evidence="1 2">
    <name type="scientific">Hyphobacterium vulgare</name>
    <dbReference type="NCBI Taxonomy" id="1736751"/>
    <lineage>
        <taxon>Bacteria</taxon>
        <taxon>Pseudomonadati</taxon>
        <taxon>Pseudomonadota</taxon>
        <taxon>Alphaproteobacteria</taxon>
        <taxon>Maricaulales</taxon>
        <taxon>Maricaulaceae</taxon>
        <taxon>Hyphobacterium</taxon>
    </lineage>
</organism>
<accession>A0ABV6ZWV8</accession>
<sequence length="370" mass="41735">MHKVTFFPTGNADACFIEFQNARRIMFDFADQKDRTDKDDKRCDLESELRKRLGSNKKVDVLAISHLDADHFQRVSEVFWLEHAAKYQSDDRIKIDTLWVPVAAIIEEGITDEGRVLRSEARYRLEQGDGIRVFGRATLLDAWLRDRGINPANRRSLITDAGQLAPEFSLAVDGVEFFVHSPFASRDKDGNLVDRNGSALFMQAKFEIEGASTRLILSADCPYEPLEAIIAATKKHGNEERLEWDINNIPHHCSYLSLSDEKGDDETEPGEEIDWLYSTQGASRSFLVSTSKPIPTGGDDTQPPHRQAANYYRRIAREHGGEFRITMEHPSAGSPKPMEFEIDRYGARLLKPVMAPVVAAVSSRPRAGTR</sequence>
<dbReference type="Proteomes" id="UP001595379">
    <property type="component" value="Unassembled WGS sequence"/>
</dbReference>